<dbReference type="InterPro" id="IPR036412">
    <property type="entry name" value="HAD-like_sf"/>
</dbReference>
<gene>
    <name evidence="1" type="ORF">SDC9_64432</name>
</gene>
<evidence type="ECO:0000313" key="1">
    <source>
        <dbReference type="EMBL" id="MPM18031.1"/>
    </source>
</evidence>
<dbReference type="Gene3D" id="3.40.50.1000">
    <property type="entry name" value="HAD superfamily/HAD-like"/>
    <property type="match status" value="1"/>
</dbReference>
<protein>
    <submittedName>
        <fullName evidence="1">Phosphorylated carbohydrates phosphatase</fullName>
        <ecNumber evidence="1">3.1.3.-</ecNumber>
    </submittedName>
</protein>
<dbReference type="EMBL" id="VSSQ01002908">
    <property type="protein sequence ID" value="MPM18031.1"/>
    <property type="molecule type" value="Genomic_DNA"/>
</dbReference>
<dbReference type="PANTHER" id="PTHR18901:SF38">
    <property type="entry name" value="PSEUDOURIDINE-5'-PHOSPHATASE"/>
    <property type="match status" value="1"/>
</dbReference>
<dbReference type="InterPro" id="IPR006439">
    <property type="entry name" value="HAD-SF_hydro_IA"/>
</dbReference>
<dbReference type="SFLD" id="SFLDS00003">
    <property type="entry name" value="Haloacid_Dehalogenase"/>
    <property type="match status" value="1"/>
</dbReference>
<dbReference type="EC" id="3.1.3.-" evidence="1"/>
<dbReference type="SFLD" id="SFLDG01129">
    <property type="entry name" value="C1.5:_HAD__Beta-PGM__Phosphata"/>
    <property type="match status" value="1"/>
</dbReference>
<dbReference type="InterPro" id="IPR041492">
    <property type="entry name" value="HAD_2"/>
</dbReference>
<accession>A0A644XQI1</accession>
<dbReference type="PANTHER" id="PTHR18901">
    <property type="entry name" value="2-DEOXYGLUCOSE-6-PHOSPHATE PHOSPHATASE 2"/>
    <property type="match status" value="1"/>
</dbReference>
<organism evidence="1">
    <name type="scientific">bioreactor metagenome</name>
    <dbReference type="NCBI Taxonomy" id="1076179"/>
    <lineage>
        <taxon>unclassified sequences</taxon>
        <taxon>metagenomes</taxon>
        <taxon>ecological metagenomes</taxon>
    </lineage>
</organism>
<sequence>MNNIKLVIFDVDGLILDTESVWQKAWQIVGEDYGIKNLGTTIFLDLIGINGKDVESILHEKLSYISNPLELLTSVKRKGQELLNTKIDIKPGVFELLDFLDQNNIKKAVATATPRQSTFGRLKKLNLWDRFDFVLCGDEVLKRKPNPEIYLNIVKEMNISKDECLILEDSKVGVKAAFNADIPCIMVPDLLLPTKEEEAKTYSIVNNLYDVKKILGDLLSS</sequence>
<dbReference type="InterPro" id="IPR023214">
    <property type="entry name" value="HAD_sf"/>
</dbReference>
<dbReference type="InterPro" id="IPR023198">
    <property type="entry name" value="PGP-like_dom2"/>
</dbReference>
<dbReference type="AlphaFoldDB" id="A0A644XQI1"/>
<dbReference type="Pfam" id="PF13419">
    <property type="entry name" value="HAD_2"/>
    <property type="match status" value="1"/>
</dbReference>
<comment type="caution">
    <text evidence="1">The sequence shown here is derived from an EMBL/GenBank/DDBJ whole genome shotgun (WGS) entry which is preliminary data.</text>
</comment>
<dbReference type="GO" id="GO:0016787">
    <property type="term" value="F:hydrolase activity"/>
    <property type="evidence" value="ECO:0007669"/>
    <property type="project" value="UniProtKB-KW"/>
</dbReference>
<dbReference type="PRINTS" id="PR00413">
    <property type="entry name" value="HADHALOGNASE"/>
</dbReference>
<proteinExistence type="predicted"/>
<dbReference type="NCBIfam" id="TIGR01509">
    <property type="entry name" value="HAD-SF-IA-v3"/>
    <property type="match status" value="1"/>
</dbReference>
<dbReference type="SUPFAM" id="SSF56784">
    <property type="entry name" value="HAD-like"/>
    <property type="match status" value="1"/>
</dbReference>
<keyword evidence="1" id="KW-0378">Hydrolase</keyword>
<dbReference type="Gene3D" id="1.10.150.240">
    <property type="entry name" value="Putative phosphatase, domain 2"/>
    <property type="match status" value="1"/>
</dbReference>
<dbReference type="SFLD" id="SFLDG01135">
    <property type="entry name" value="C1.5.6:_HAD__Beta-PGM__Phospha"/>
    <property type="match status" value="1"/>
</dbReference>
<name>A0A644XQI1_9ZZZZ</name>
<reference evidence="1" key="1">
    <citation type="submission" date="2019-08" db="EMBL/GenBank/DDBJ databases">
        <authorList>
            <person name="Kucharzyk K."/>
            <person name="Murdoch R.W."/>
            <person name="Higgins S."/>
            <person name="Loffler F."/>
        </authorList>
    </citation>
    <scope>NUCLEOTIDE SEQUENCE</scope>
</reference>